<evidence type="ECO:0000256" key="1">
    <source>
        <dbReference type="SAM" id="Phobius"/>
    </source>
</evidence>
<dbReference type="VEuPathDB" id="TrichDB:TRFO_18123"/>
<keyword evidence="3" id="KW-1185">Reference proteome</keyword>
<dbReference type="AlphaFoldDB" id="A0A1J4KM45"/>
<comment type="caution">
    <text evidence="2">The sequence shown here is derived from an EMBL/GenBank/DDBJ whole genome shotgun (WGS) entry which is preliminary data.</text>
</comment>
<dbReference type="RefSeq" id="XP_068365346.1">
    <property type="nucleotide sequence ID" value="XM_068499984.1"/>
</dbReference>
<gene>
    <name evidence="2" type="ORF">TRFO_18123</name>
</gene>
<keyword evidence="1" id="KW-1133">Transmembrane helix</keyword>
<accession>A0A1J4KM45</accession>
<dbReference type="GeneID" id="94834688"/>
<protein>
    <submittedName>
        <fullName evidence="2">Uncharacterized protein</fullName>
    </submittedName>
</protein>
<reference evidence="2" key="1">
    <citation type="submission" date="2016-10" db="EMBL/GenBank/DDBJ databases">
        <authorList>
            <person name="Benchimol M."/>
            <person name="Almeida L.G."/>
            <person name="Vasconcelos A.T."/>
            <person name="Perreira-Neves A."/>
            <person name="Rosa I.A."/>
            <person name="Tasca T."/>
            <person name="Bogo M.R."/>
            <person name="de Souza W."/>
        </authorList>
    </citation>
    <scope>NUCLEOTIDE SEQUENCE [LARGE SCALE GENOMIC DNA]</scope>
    <source>
        <strain evidence="2">K</strain>
    </source>
</reference>
<name>A0A1J4KM45_9EUKA</name>
<feature type="transmembrane region" description="Helical" evidence="1">
    <location>
        <begin position="117"/>
        <end position="138"/>
    </location>
</feature>
<evidence type="ECO:0000313" key="2">
    <source>
        <dbReference type="EMBL" id="OHT12210.1"/>
    </source>
</evidence>
<keyword evidence="1" id="KW-0472">Membrane</keyword>
<organism evidence="2 3">
    <name type="scientific">Tritrichomonas foetus</name>
    <dbReference type="NCBI Taxonomy" id="1144522"/>
    <lineage>
        <taxon>Eukaryota</taxon>
        <taxon>Metamonada</taxon>
        <taxon>Parabasalia</taxon>
        <taxon>Tritrichomonadida</taxon>
        <taxon>Tritrichomonadidae</taxon>
        <taxon>Tritrichomonas</taxon>
    </lineage>
</organism>
<evidence type="ECO:0000313" key="3">
    <source>
        <dbReference type="Proteomes" id="UP000179807"/>
    </source>
</evidence>
<keyword evidence="1" id="KW-0812">Transmembrane</keyword>
<dbReference type="Proteomes" id="UP000179807">
    <property type="component" value="Unassembled WGS sequence"/>
</dbReference>
<dbReference type="EMBL" id="MLAK01000569">
    <property type="protein sequence ID" value="OHT12210.1"/>
    <property type="molecule type" value="Genomic_DNA"/>
</dbReference>
<proteinExistence type="predicted"/>
<sequence>MHYQFAMLCNDSDIINNTLKNISDNHNFKLILFLDTYEINCLLSQSDLNPFICQAFNFPQYIHFDFNIEFNFCFVLNETNFHAYDLPFPDSSSGSTLNHSRIVFDSSIMIGCEFNNFPFRLLISIVLNFLSFLVSLIFA</sequence>